<organism evidence="1 3">
    <name type="scientific">Duganella violaceipulchra</name>
    <dbReference type="NCBI Taxonomy" id="2849652"/>
    <lineage>
        <taxon>Bacteria</taxon>
        <taxon>Pseudomonadati</taxon>
        <taxon>Pseudomonadota</taxon>
        <taxon>Betaproteobacteria</taxon>
        <taxon>Burkholderiales</taxon>
        <taxon>Oxalobacteraceae</taxon>
        <taxon>Telluria group</taxon>
        <taxon>Duganella</taxon>
    </lineage>
</organism>
<reference evidence="2" key="2">
    <citation type="submission" date="2022-03" db="EMBL/GenBank/DDBJ databases">
        <title>Genome Encyclopedia of Bacteria and Archaea VI: Functional Genomics of Type Strains.</title>
        <authorList>
            <person name="Whitman W."/>
        </authorList>
    </citation>
    <scope>NUCLEOTIDE SEQUENCE</scope>
    <source>
        <strain evidence="2">HSC-15S17</strain>
    </source>
</reference>
<dbReference type="Proteomes" id="UP001155901">
    <property type="component" value="Unassembled WGS sequence"/>
</dbReference>
<proteinExistence type="predicted"/>
<evidence type="ECO:0000313" key="2">
    <source>
        <dbReference type="EMBL" id="MCP2011783.1"/>
    </source>
</evidence>
<evidence type="ECO:0000313" key="4">
    <source>
        <dbReference type="Proteomes" id="UP001162889"/>
    </source>
</evidence>
<dbReference type="EMBL" id="JAHTGR010000002">
    <property type="protein sequence ID" value="MBV6320335.1"/>
    <property type="molecule type" value="Genomic_DNA"/>
</dbReference>
<reference evidence="1" key="1">
    <citation type="submission" date="2021-07" db="EMBL/GenBank/DDBJ databases">
        <title>Characterization of violacein-producing bacteria and related species.</title>
        <authorList>
            <person name="Wilson H.S."/>
            <person name="De Leon M.E."/>
        </authorList>
    </citation>
    <scope>NUCLEOTIDE SEQUENCE</scope>
    <source>
        <strain evidence="1">HSC-15S17</strain>
    </source>
</reference>
<dbReference type="RefSeq" id="WP_217941015.1">
    <property type="nucleotide sequence ID" value="NZ_JAHTGR010000002.1"/>
</dbReference>
<gene>
    <name evidence="1" type="ORF">KVP70_05245</name>
    <name evidence="2" type="ORF">L1274_005535</name>
</gene>
<name>A0AA41L6L6_9BURK</name>
<dbReference type="EMBL" id="JALJZU010000012">
    <property type="protein sequence ID" value="MCP2011783.1"/>
    <property type="molecule type" value="Genomic_DNA"/>
</dbReference>
<keyword evidence="4" id="KW-1185">Reference proteome</keyword>
<dbReference type="AlphaFoldDB" id="A0AA41L6L6"/>
<sequence>MPKISGEFNVKMVPETMSPVAAESGIGRMSLDKHYHGALDATGAGEMLAYMDRELGSGAYVAMEKVRGTLEGRRGSFLLQHTGTMERGAAGLKVAVVADSGSGELVGLSGALQIRIEGGKHYYDFDYTLGDAVA</sequence>
<evidence type="ECO:0000313" key="3">
    <source>
        <dbReference type="Proteomes" id="UP001155901"/>
    </source>
</evidence>
<protein>
    <submittedName>
        <fullName evidence="1">DUF3224 domain-containing protein</fullName>
    </submittedName>
</protein>
<dbReference type="InterPro" id="IPR021607">
    <property type="entry name" value="DUF3224"/>
</dbReference>
<evidence type="ECO:0000313" key="1">
    <source>
        <dbReference type="EMBL" id="MBV6320335.1"/>
    </source>
</evidence>
<dbReference type="Pfam" id="PF11528">
    <property type="entry name" value="DUF3224"/>
    <property type="match status" value="1"/>
</dbReference>
<dbReference type="Proteomes" id="UP001162889">
    <property type="component" value="Unassembled WGS sequence"/>
</dbReference>
<accession>A0AA41L6L6</accession>
<comment type="caution">
    <text evidence="1">The sequence shown here is derived from an EMBL/GenBank/DDBJ whole genome shotgun (WGS) entry which is preliminary data.</text>
</comment>